<reference evidence="2" key="1">
    <citation type="submission" date="2023-01" db="EMBL/GenBank/DDBJ databases">
        <title>Psychroserpens sp. MSW6 and Marinomonas sp. RSW2, isolated from seawater.</title>
        <authorList>
            <person name="Kristyanto S."/>
            <person name="Jung J."/>
            <person name="Kim J.M."/>
            <person name="Jeon C.O."/>
        </authorList>
    </citation>
    <scope>NUCLEOTIDE SEQUENCE</scope>
    <source>
        <strain evidence="2">RSW2</strain>
    </source>
</reference>
<protein>
    <submittedName>
        <fullName evidence="2">VOC family protein</fullName>
    </submittedName>
</protein>
<gene>
    <name evidence="2" type="ORF">M3I01_004595</name>
</gene>
<dbReference type="Proteomes" id="UP001139522">
    <property type="component" value="Unassembled WGS sequence"/>
</dbReference>
<dbReference type="InterPro" id="IPR037523">
    <property type="entry name" value="VOC_core"/>
</dbReference>
<evidence type="ECO:0000313" key="3">
    <source>
        <dbReference type="Proteomes" id="UP001139522"/>
    </source>
</evidence>
<dbReference type="EMBL" id="JAMZEG020000001">
    <property type="protein sequence ID" value="MDE8602206.1"/>
    <property type="molecule type" value="Genomic_DNA"/>
</dbReference>
<accession>A0ABT5WF10</accession>
<keyword evidence="3" id="KW-1185">Reference proteome</keyword>
<comment type="caution">
    <text evidence="2">The sequence shown here is derived from an EMBL/GenBank/DDBJ whole genome shotgun (WGS) entry which is preliminary data.</text>
</comment>
<dbReference type="Pfam" id="PF00903">
    <property type="entry name" value="Glyoxalase"/>
    <property type="match status" value="1"/>
</dbReference>
<dbReference type="Gene3D" id="3.10.180.10">
    <property type="entry name" value="2,3-Dihydroxybiphenyl 1,2-Dioxygenase, domain 1"/>
    <property type="match status" value="1"/>
</dbReference>
<evidence type="ECO:0000313" key="2">
    <source>
        <dbReference type="EMBL" id="MDE8602206.1"/>
    </source>
</evidence>
<sequence>MKVMRIVSNVAAVNTDEAKVFYESILGLSLIMDHGWIKTYSSDIEMTVQISVASEGGSGTAVPDLSIEVDDLDTVLDRMVAENINIEYGPVSEPWGVRRFFVRDPFGKLVNVLMHE</sequence>
<dbReference type="InterPro" id="IPR004360">
    <property type="entry name" value="Glyas_Fos-R_dOase_dom"/>
</dbReference>
<feature type="domain" description="VOC" evidence="1">
    <location>
        <begin position="2"/>
        <end position="115"/>
    </location>
</feature>
<dbReference type="RefSeq" id="WP_255894411.1">
    <property type="nucleotide sequence ID" value="NZ_JAMZEG020000001.1"/>
</dbReference>
<dbReference type="PROSITE" id="PS51819">
    <property type="entry name" value="VOC"/>
    <property type="match status" value="1"/>
</dbReference>
<evidence type="ECO:0000259" key="1">
    <source>
        <dbReference type="PROSITE" id="PS51819"/>
    </source>
</evidence>
<proteinExistence type="predicted"/>
<organism evidence="2 3">
    <name type="scientific">Marinomonas maritima</name>
    <dbReference type="NCBI Taxonomy" id="2940935"/>
    <lineage>
        <taxon>Bacteria</taxon>
        <taxon>Pseudomonadati</taxon>
        <taxon>Pseudomonadota</taxon>
        <taxon>Gammaproteobacteria</taxon>
        <taxon>Oceanospirillales</taxon>
        <taxon>Oceanospirillaceae</taxon>
        <taxon>Marinomonas</taxon>
    </lineage>
</organism>
<name>A0ABT5WF10_9GAMM</name>
<dbReference type="SUPFAM" id="SSF54593">
    <property type="entry name" value="Glyoxalase/Bleomycin resistance protein/Dihydroxybiphenyl dioxygenase"/>
    <property type="match status" value="1"/>
</dbReference>
<dbReference type="InterPro" id="IPR029068">
    <property type="entry name" value="Glyas_Bleomycin-R_OHBP_Dase"/>
</dbReference>